<dbReference type="PROSITE" id="PS01039">
    <property type="entry name" value="SBP_BACTERIAL_3"/>
    <property type="match status" value="1"/>
</dbReference>
<dbReference type="GO" id="GO:0015276">
    <property type="term" value="F:ligand-gated monoatomic ion channel activity"/>
    <property type="evidence" value="ECO:0007669"/>
    <property type="project" value="InterPro"/>
</dbReference>
<dbReference type="SMART" id="SM00079">
    <property type="entry name" value="PBPe"/>
    <property type="match status" value="1"/>
</dbReference>
<evidence type="ECO:0000313" key="11">
    <source>
        <dbReference type="Proteomes" id="UP000028701"/>
    </source>
</evidence>
<evidence type="ECO:0000259" key="9">
    <source>
        <dbReference type="SMART" id="SM00079"/>
    </source>
</evidence>
<comment type="subcellular location">
    <subcellularLocation>
        <location evidence="1">Periplasm</location>
    </subcellularLocation>
</comment>
<proteinExistence type="inferred from homology"/>
<dbReference type="RefSeq" id="WP_012654958.1">
    <property type="nucleotide sequence ID" value="NZ_BBJU01000024.1"/>
</dbReference>
<dbReference type="SUPFAM" id="SSF53850">
    <property type="entry name" value="Periplasmic binding protein-like II"/>
    <property type="match status" value="1"/>
</dbReference>
<dbReference type="PANTHER" id="PTHR35936:SF19">
    <property type="entry name" value="AMINO-ACID-BINDING PROTEIN YXEM-RELATED"/>
    <property type="match status" value="1"/>
</dbReference>
<organism evidence="10 11">
    <name type="scientific">Agrobacterium rubi TR3 = NBRC 13261</name>
    <dbReference type="NCBI Taxonomy" id="1368415"/>
    <lineage>
        <taxon>Bacteria</taxon>
        <taxon>Pseudomonadati</taxon>
        <taxon>Pseudomonadota</taxon>
        <taxon>Alphaproteobacteria</taxon>
        <taxon>Hyphomicrobiales</taxon>
        <taxon>Rhizobiaceae</taxon>
        <taxon>Rhizobium/Agrobacterium group</taxon>
        <taxon>Agrobacterium</taxon>
    </lineage>
</organism>
<evidence type="ECO:0000256" key="5">
    <source>
        <dbReference type="ARBA" id="ARBA00022764"/>
    </source>
</evidence>
<name>A0A081CZS3_9HYPH</name>
<comment type="similarity">
    <text evidence="2 6">Belongs to the bacterial solute-binding protein 3 family.</text>
</comment>
<evidence type="ECO:0000259" key="8">
    <source>
        <dbReference type="SMART" id="SM00062"/>
    </source>
</evidence>
<accession>A0A081CZS3</accession>
<gene>
    <name evidence="10" type="primary">occT</name>
    <name evidence="10" type="ORF">RRU01S_24_00460</name>
</gene>
<evidence type="ECO:0000256" key="4">
    <source>
        <dbReference type="ARBA" id="ARBA00022729"/>
    </source>
</evidence>
<dbReference type="PANTHER" id="PTHR35936">
    <property type="entry name" value="MEMBRANE-BOUND LYTIC MUREIN TRANSGLYCOSYLASE F"/>
    <property type="match status" value="1"/>
</dbReference>
<dbReference type="InterPro" id="IPR001638">
    <property type="entry name" value="Solute-binding_3/MltF_N"/>
</dbReference>
<keyword evidence="4 7" id="KW-0732">Signal</keyword>
<dbReference type="NCBIfam" id="TIGR01096">
    <property type="entry name" value="3A0103s03R"/>
    <property type="match status" value="1"/>
</dbReference>
<dbReference type="OrthoDB" id="9807134at2"/>
<dbReference type="AlphaFoldDB" id="A0A081CZS3"/>
<keyword evidence="5" id="KW-0574">Periplasm</keyword>
<feature type="chain" id="PRO_5001756376" evidence="7">
    <location>
        <begin position="26"/>
        <end position="283"/>
    </location>
</feature>
<dbReference type="InterPro" id="IPR005768">
    <property type="entry name" value="Lys_Arg_Orn-bd"/>
</dbReference>
<feature type="domain" description="Solute-binding protein family 3/N-terminal" evidence="8">
    <location>
        <begin position="30"/>
        <end position="278"/>
    </location>
</feature>
<feature type="signal peptide" evidence="7">
    <location>
        <begin position="1"/>
        <end position="25"/>
    </location>
</feature>
<dbReference type="InterPro" id="IPR018313">
    <property type="entry name" value="SBP_3_CS"/>
</dbReference>
<dbReference type="EMBL" id="BBJU01000024">
    <property type="protein sequence ID" value="GAK72169.1"/>
    <property type="molecule type" value="Genomic_DNA"/>
</dbReference>
<dbReference type="Gene3D" id="3.40.190.10">
    <property type="entry name" value="Periplasmic binding protein-like II"/>
    <property type="match status" value="2"/>
</dbReference>
<dbReference type="Proteomes" id="UP000028701">
    <property type="component" value="Unassembled WGS sequence"/>
</dbReference>
<feature type="domain" description="Ionotropic glutamate receptor C-terminal" evidence="9">
    <location>
        <begin position="30"/>
        <end position="277"/>
    </location>
</feature>
<evidence type="ECO:0000313" key="10">
    <source>
        <dbReference type="EMBL" id="GAK72169.1"/>
    </source>
</evidence>
<dbReference type="eggNOG" id="COG0834">
    <property type="taxonomic scope" value="Bacteria"/>
</dbReference>
<dbReference type="InterPro" id="IPR001320">
    <property type="entry name" value="Iontro_rcpt_C"/>
</dbReference>
<sequence length="283" mass="30805">MKFFNLNALAAVVTGVLVAAGPSQAKDYKSITIATEGSYAPYNFKDAGGKLIGFDIDLGNDLCKRMNIECKFVEQAWDGIIPSLTAGRYDAIMAAMGIQPAREKVISFSRPYLLTPMTFLTTADSPLLKTPVALENLPLDNITPEQKTELDKFTKVFEGMKFGVQAGTSHEAFMKQMMPSVQISTYDTIDNVVMDLKAGRIDASLASVSFLKPLTDKPDNKDLKMFGPRMTGGVFGKGVGVGIRKEDTDLKALFDKAIDSAIADGTVQKLSQQWFGYDASPKQ</sequence>
<reference evidence="10 11" key="1">
    <citation type="submission" date="2014-08" db="EMBL/GenBank/DDBJ databases">
        <title>Whole genome shotgun sequence of Rhizobium rubi NBRC 13261.</title>
        <authorList>
            <person name="Katano-Makiyama Y."/>
            <person name="Hosoyama A."/>
            <person name="Hashimoto M."/>
            <person name="Hosoyama Y."/>
            <person name="Noguchi M."/>
            <person name="Tsuchikane K."/>
            <person name="Uohara A."/>
            <person name="Ohji S."/>
            <person name="Ichikawa N."/>
            <person name="Kimura A."/>
            <person name="Yamazoe A."/>
            <person name="Fujita N."/>
        </authorList>
    </citation>
    <scope>NUCLEOTIDE SEQUENCE [LARGE SCALE GENOMIC DNA]</scope>
    <source>
        <strain evidence="10 11">NBRC 13261</strain>
    </source>
</reference>
<evidence type="ECO:0000256" key="6">
    <source>
        <dbReference type="RuleBase" id="RU003744"/>
    </source>
</evidence>
<comment type="caution">
    <text evidence="10">The sequence shown here is derived from an EMBL/GenBank/DDBJ whole genome shotgun (WGS) entry which is preliminary data.</text>
</comment>
<keyword evidence="3" id="KW-0813">Transport</keyword>
<dbReference type="SMART" id="SM00062">
    <property type="entry name" value="PBPb"/>
    <property type="match status" value="1"/>
</dbReference>
<evidence type="ECO:0000256" key="7">
    <source>
        <dbReference type="SAM" id="SignalP"/>
    </source>
</evidence>
<evidence type="ECO:0000256" key="3">
    <source>
        <dbReference type="ARBA" id="ARBA00022448"/>
    </source>
</evidence>
<dbReference type="GO" id="GO:0030288">
    <property type="term" value="C:outer membrane-bounded periplasmic space"/>
    <property type="evidence" value="ECO:0007669"/>
    <property type="project" value="InterPro"/>
</dbReference>
<evidence type="ECO:0000256" key="1">
    <source>
        <dbReference type="ARBA" id="ARBA00004418"/>
    </source>
</evidence>
<dbReference type="GO" id="GO:0016020">
    <property type="term" value="C:membrane"/>
    <property type="evidence" value="ECO:0007669"/>
    <property type="project" value="InterPro"/>
</dbReference>
<evidence type="ECO:0000256" key="2">
    <source>
        <dbReference type="ARBA" id="ARBA00010333"/>
    </source>
</evidence>
<dbReference type="Pfam" id="PF00497">
    <property type="entry name" value="SBP_bac_3"/>
    <property type="match status" value="1"/>
</dbReference>
<protein>
    <submittedName>
        <fullName evidence="10">Octopine ABC transporter substrate-binding protein</fullName>
    </submittedName>
</protein>